<evidence type="ECO:0000313" key="3">
    <source>
        <dbReference type="Proteomes" id="UP000009022"/>
    </source>
</evidence>
<dbReference type="KEGG" id="tad:TRIADDRAFT_57376"/>
<dbReference type="RefSeq" id="XP_002113692.1">
    <property type="nucleotide sequence ID" value="XM_002113656.1"/>
</dbReference>
<dbReference type="AlphaFoldDB" id="B3RZ98"/>
<evidence type="ECO:0000313" key="2">
    <source>
        <dbReference type="EMBL" id="EDV24166.1"/>
    </source>
</evidence>
<dbReference type="EMBL" id="DS985246">
    <property type="protein sequence ID" value="EDV24166.1"/>
    <property type="molecule type" value="Genomic_DNA"/>
</dbReference>
<evidence type="ECO:0000256" key="1">
    <source>
        <dbReference type="SAM" id="MobiDB-lite"/>
    </source>
</evidence>
<keyword evidence="3" id="KW-1185">Reference proteome</keyword>
<dbReference type="HOGENOM" id="CLU_1888457_0_0_1"/>
<proteinExistence type="predicted"/>
<organism evidence="2 3">
    <name type="scientific">Trichoplax adhaerens</name>
    <name type="common">Trichoplax reptans</name>
    <dbReference type="NCBI Taxonomy" id="10228"/>
    <lineage>
        <taxon>Eukaryota</taxon>
        <taxon>Metazoa</taxon>
        <taxon>Placozoa</taxon>
        <taxon>Uniplacotomia</taxon>
        <taxon>Trichoplacea</taxon>
        <taxon>Trichoplacidae</taxon>
        <taxon>Trichoplax</taxon>
    </lineage>
</organism>
<dbReference type="CTD" id="6754905"/>
<reference evidence="2 3" key="1">
    <citation type="journal article" date="2008" name="Nature">
        <title>The Trichoplax genome and the nature of placozoans.</title>
        <authorList>
            <person name="Srivastava M."/>
            <person name="Begovic E."/>
            <person name="Chapman J."/>
            <person name="Putnam N.H."/>
            <person name="Hellsten U."/>
            <person name="Kawashima T."/>
            <person name="Kuo A."/>
            <person name="Mitros T."/>
            <person name="Salamov A."/>
            <person name="Carpenter M.L."/>
            <person name="Signorovitch A.Y."/>
            <person name="Moreno M.A."/>
            <person name="Kamm K."/>
            <person name="Grimwood J."/>
            <person name="Schmutz J."/>
            <person name="Shapiro H."/>
            <person name="Grigoriev I.V."/>
            <person name="Buss L.W."/>
            <person name="Schierwater B."/>
            <person name="Dellaporta S.L."/>
            <person name="Rokhsar D.S."/>
        </authorList>
    </citation>
    <scope>NUCLEOTIDE SEQUENCE [LARGE SCALE GENOMIC DNA]</scope>
    <source>
        <strain evidence="2 3">Grell-BS-1999</strain>
    </source>
</reference>
<dbReference type="InParanoid" id="B3RZ98"/>
<name>B3RZ98_TRIAD</name>
<feature type="region of interest" description="Disordered" evidence="1">
    <location>
        <begin position="93"/>
        <end position="116"/>
    </location>
</feature>
<accession>B3RZ98</accession>
<feature type="compositionally biased region" description="Basic and acidic residues" evidence="1">
    <location>
        <begin position="93"/>
        <end position="104"/>
    </location>
</feature>
<protein>
    <submittedName>
        <fullName evidence="2">Uncharacterized protein</fullName>
    </submittedName>
</protein>
<dbReference type="Proteomes" id="UP000009022">
    <property type="component" value="Unassembled WGS sequence"/>
</dbReference>
<sequence>MANKLKRASNITAFDVAQRRRVSEQLRADSFWSDFSSFDYRSAGRIRSSDEIHAMAETSVITTFDSRADIHLTVPHRENYHLRKIRSSSTIETIKEEDSHRDSINDVNITPDPSPIEPAEILVKCDDDVIHNLSE</sequence>
<dbReference type="GeneID" id="6754905"/>
<gene>
    <name evidence="2" type="ORF">TRIADDRAFT_57376</name>
</gene>